<evidence type="ECO:0000313" key="6">
    <source>
        <dbReference type="Proteomes" id="UP000593719"/>
    </source>
</evidence>
<dbReference type="CDD" id="cd01949">
    <property type="entry name" value="GGDEF"/>
    <property type="match status" value="1"/>
</dbReference>
<dbReference type="PROSITE" id="PS50887">
    <property type="entry name" value="GGDEF"/>
    <property type="match status" value="1"/>
</dbReference>
<evidence type="ECO:0000313" key="5">
    <source>
        <dbReference type="EMBL" id="QOP44542.1"/>
    </source>
</evidence>
<dbReference type="SUPFAM" id="SSF55785">
    <property type="entry name" value="PYP-like sensor domain (PAS domain)"/>
    <property type="match status" value="1"/>
</dbReference>
<feature type="domain" description="GGDEF" evidence="4">
    <location>
        <begin position="356"/>
        <end position="493"/>
    </location>
</feature>
<dbReference type="Proteomes" id="UP000593719">
    <property type="component" value="Chromosome"/>
</dbReference>
<dbReference type="KEGG" id="ssei:FJR45_11560"/>
<dbReference type="Gene3D" id="3.30.70.270">
    <property type="match status" value="1"/>
</dbReference>
<keyword evidence="6" id="KW-1185">Reference proteome</keyword>
<dbReference type="GO" id="GO:0005886">
    <property type="term" value="C:plasma membrane"/>
    <property type="evidence" value="ECO:0007669"/>
    <property type="project" value="TreeGrafter"/>
</dbReference>
<dbReference type="SMART" id="SM00267">
    <property type="entry name" value="GGDEF"/>
    <property type="match status" value="1"/>
</dbReference>
<reference evidence="5 6" key="1">
    <citation type="submission" date="2019-06" db="EMBL/GenBank/DDBJ databases">
        <title>Sulfurimonas gotlandica sp. nov., a chemoautotrophic and psychrotolerant epsilonproteobacterium isolated from a pelagic redoxcline, and an emended description of the genus Sulfurimonas.</title>
        <authorList>
            <person name="Wang S."/>
            <person name="Jiang L."/>
            <person name="Shao Z."/>
        </authorList>
    </citation>
    <scope>NUCLEOTIDE SEQUENCE [LARGE SCALE GENOMIC DNA]</scope>
    <source>
        <strain evidence="5 6">S2-6</strain>
    </source>
</reference>
<dbReference type="EMBL" id="CP041235">
    <property type="protein sequence ID" value="QOP44542.1"/>
    <property type="molecule type" value="Genomic_DNA"/>
</dbReference>
<dbReference type="InterPro" id="IPR029787">
    <property type="entry name" value="Nucleotide_cyclase"/>
</dbReference>
<dbReference type="Gene3D" id="3.30.450.20">
    <property type="entry name" value="PAS domain"/>
    <property type="match status" value="1"/>
</dbReference>
<organism evidence="5 6">
    <name type="scientific">Sulfurimonas sediminis</name>
    <dbReference type="NCBI Taxonomy" id="2590020"/>
    <lineage>
        <taxon>Bacteria</taxon>
        <taxon>Pseudomonadati</taxon>
        <taxon>Campylobacterota</taxon>
        <taxon>Epsilonproteobacteria</taxon>
        <taxon>Campylobacterales</taxon>
        <taxon>Sulfurimonadaceae</taxon>
        <taxon>Sulfurimonas</taxon>
    </lineage>
</organism>
<keyword evidence="3" id="KW-1133">Transmembrane helix</keyword>
<sequence length="494" mass="58364">MKNSKNKFFIIGISILLVWVFIEAYLYMIAVEAQKNYTDNLLKDAQEHYEEIENIRSLPAEIGTFYVKEGDTFKKVDSKLLVQTLLKQYQNNDFYYTVTPKLSKKPTYRLESEKKRLYYVYKDIAIDMDASFYVEKIQSVWIKFFAVSFLFTVFTFVLLFLIRFLQKKSSSYEKLSNTLELKVRQQTKLLEKEHAKKEIYLETLFEKSPNIIIITTGNSITRANEAFFKFFKEYASLEEFKREHECICDFFCASCHGDTINSTKMQWVEEVLSEEEPIIKICYLEQEYYFSVYAKKIYEENKMHMMVTLNDITEIYNIRHKFEDLSMQDALTSIYNRRYFNVVFPQELNRAKRTHESFCFAIMDVDNFKLYNDNYGHDAGDEALQKITAKITELTQRANEFFFRLGGEEFGFVCSAYTKEEAFSHLQNICKEVQNLKIEHLYNEKYGVLTISIGVCYLSDARKGEVKHIYKSADNALYKVKESGRNKVVLFSVP</sequence>
<dbReference type="NCBIfam" id="TIGR00254">
    <property type="entry name" value="GGDEF"/>
    <property type="match status" value="1"/>
</dbReference>
<dbReference type="InterPro" id="IPR043128">
    <property type="entry name" value="Rev_trsase/Diguanyl_cyclase"/>
</dbReference>
<dbReference type="AlphaFoldDB" id="A0A7M1B761"/>
<dbReference type="InterPro" id="IPR000014">
    <property type="entry name" value="PAS"/>
</dbReference>
<evidence type="ECO:0000259" key="4">
    <source>
        <dbReference type="PROSITE" id="PS50887"/>
    </source>
</evidence>
<evidence type="ECO:0000256" key="2">
    <source>
        <dbReference type="ARBA" id="ARBA00034247"/>
    </source>
</evidence>
<dbReference type="PANTHER" id="PTHR45138">
    <property type="entry name" value="REGULATORY COMPONENTS OF SENSORY TRANSDUCTION SYSTEM"/>
    <property type="match status" value="1"/>
</dbReference>
<dbReference type="InterPro" id="IPR000160">
    <property type="entry name" value="GGDEF_dom"/>
</dbReference>
<dbReference type="Pfam" id="PF13188">
    <property type="entry name" value="PAS_8"/>
    <property type="match status" value="1"/>
</dbReference>
<dbReference type="EC" id="2.7.7.65" evidence="1"/>
<dbReference type="InterPro" id="IPR035965">
    <property type="entry name" value="PAS-like_dom_sf"/>
</dbReference>
<protein>
    <recommendedName>
        <fullName evidence="1">diguanylate cyclase</fullName>
        <ecNumber evidence="1">2.7.7.65</ecNumber>
    </recommendedName>
</protein>
<dbReference type="InterPro" id="IPR050469">
    <property type="entry name" value="Diguanylate_Cyclase"/>
</dbReference>
<accession>A0A7M1B761</accession>
<dbReference type="PANTHER" id="PTHR45138:SF9">
    <property type="entry name" value="DIGUANYLATE CYCLASE DGCM-RELATED"/>
    <property type="match status" value="1"/>
</dbReference>
<comment type="catalytic activity">
    <reaction evidence="2">
        <text>2 GTP = 3',3'-c-di-GMP + 2 diphosphate</text>
        <dbReference type="Rhea" id="RHEA:24898"/>
        <dbReference type="ChEBI" id="CHEBI:33019"/>
        <dbReference type="ChEBI" id="CHEBI:37565"/>
        <dbReference type="ChEBI" id="CHEBI:58805"/>
        <dbReference type="EC" id="2.7.7.65"/>
    </reaction>
</comment>
<dbReference type="GO" id="GO:0052621">
    <property type="term" value="F:diguanylate cyclase activity"/>
    <property type="evidence" value="ECO:0007669"/>
    <property type="project" value="UniProtKB-EC"/>
</dbReference>
<keyword evidence="3" id="KW-0472">Membrane</keyword>
<dbReference type="GO" id="GO:1902201">
    <property type="term" value="P:negative regulation of bacterial-type flagellum-dependent cell motility"/>
    <property type="evidence" value="ECO:0007669"/>
    <property type="project" value="TreeGrafter"/>
</dbReference>
<dbReference type="Pfam" id="PF00990">
    <property type="entry name" value="GGDEF"/>
    <property type="match status" value="1"/>
</dbReference>
<feature type="transmembrane region" description="Helical" evidence="3">
    <location>
        <begin position="140"/>
        <end position="165"/>
    </location>
</feature>
<name>A0A7M1B761_9BACT</name>
<dbReference type="SUPFAM" id="SSF55073">
    <property type="entry name" value="Nucleotide cyclase"/>
    <property type="match status" value="1"/>
</dbReference>
<dbReference type="FunFam" id="3.30.70.270:FF:000001">
    <property type="entry name" value="Diguanylate cyclase domain protein"/>
    <property type="match status" value="1"/>
</dbReference>
<proteinExistence type="predicted"/>
<dbReference type="GO" id="GO:0043709">
    <property type="term" value="P:cell adhesion involved in single-species biofilm formation"/>
    <property type="evidence" value="ECO:0007669"/>
    <property type="project" value="TreeGrafter"/>
</dbReference>
<feature type="transmembrane region" description="Helical" evidence="3">
    <location>
        <begin position="7"/>
        <end position="30"/>
    </location>
</feature>
<keyword evidence="3" id="KW-0812">Transmembrane</keyword>
<gene>
    <name evidence="5" type="ORF">FJR45_11560</name>
</gene>
<evidence type="ECO:0000256" key="3">
    <source>
        <dbReference type="SAM" id="Phobius"/>
    </source>
</evidence>
<evidence type="ECO:0000256" key="1">
    <source>
        <dbReference type="ARBA" id="ARBA00012528"/>
    </source>
</evidence>